<sequence>MKAEADARWDYDAITAEVFHSQRRRRVVWDALKLGSFTSWDFNPEDDGRQKYIRSTIPLMIWSAALASPSLMFTVLSSRALS</sequence>
<keyword evidence="2" id="KW-1185">Reference proteome</keyword>
<dbReference type="Proteomes" id="UP000836387">
    <property type="component" value="Unassembled WGS sequence"/>
</dbReference>
<reference evidence="1" key="1">
    <citation type="submission" date="2020-04" db="EMBL/GenBank/DDBJ databases">
        <authorList>
            <person name="Broberg M."/>
        </authorList>
    </citation>
    <scope>NUCLEOTIDE SEQUENCE</scope>
</reference>
<protein>
    <submittedName>
        <fullName evidence="1">Uncharacterized protein</fullName>
    </submittedName>
</protein>
<proteinExistence type="predicted"/>
<evidence type="ECO:0000313" key="1">
    <source>
        <dbReference type="EMBL" id="CAG9950854.1"/>
    </source>
</evidence>
<gene>
    <name evidence="1" type="ORF">CRV2_00021068</name>
</gene>
<reference evidence="1" key="2">
    <citation type="submission" date="2021-10" db="EMBL/GenBank/DDBJ databases">
        <authorList>
            <person name="Piombo E."/>
        </authorList>
    </citation>
    <scope>NUCLEOTIDE SEQUENCE</scope>
</reference>
<evidence type="ECO:0000313" key="2">
    <source>
        <dbReference type="Proteomes" id="UP000836387"/>
    </source>
</evidence>
<accession>A0ACA9UDQ6</accession>
<organism evidence="1 2">
    <name type="scientific">Clonostachys rosea f. rosea IK726</name>
    <dbReference type="NCBI Taxonomy" id="1349383"/>
    <lineage>
        <taxon>Eukaryota</taxon>
        <taxon>Fungi</taxon>
        <taxon>Dikarya</taxon>
        <taxon>Ascomycota</taxon>
        <taxon>Pezizomycotina</taxon>
        <taxon>Sordariomycetes</taxon>
        <taxon>Hypocreomycetidae</taxon>
        <taxon>Hypocreales</taxon>
        <taxon>Bionectriaceae</taxon>
        <taxon>Clonostachys</taxon>
    </lineage>
</organism>
<name>A0ACA9UDQ6_BIOOC</name>
<comment type="caution">
    <text evidence="1">The sequence shown here is derived from an EMBL/GenBank/DDBJ whole genome shotgun (WGS) entry which is preliminary data.</text>
</comment>
<dbReference type="EMBL" id="CADEHS020000199">
    <property type="protein sequence ID" value="CAG9950854.1"/>
    <property type="molecule type" value="Genomic_DNA"/>
</dbReference>